<reference evidence="2" key="1">
    <citation type="submission" date="2016-10" db="EMBL/GenBank/DDBJ databases">
        <authorList>
            <person name="Varghese N."/>
            <person name="Submissions S."/>
        </authorList>
    </citation>
    <scope>NUCLEOTIDE SEQUENCE [LARGE SCALE GENOMIC DNA]</scope>
    <source>
        <strain evidence="2">DSM 217</strain>
    </source>
</reference>
<keyword evidence="2" id="KW-1185">Reference proteome</keyword>
<evidence type="ECO:0000313" key="2">
    <source>
        <dbReference type="Proteomes" id="UP000198816"/>
    </source>
</evidence>
<gene>
    <name evidence="1" type="ORF">SAMN05421783_10446</name>
</gene>
<sequence>MRLIDYGFIGVDGVSVALPYTSVPSTRKILVAGIVRHRLNIKAGSEPIAATIGGVTAPLTCAR</sequence>
<dbReference type="Proteomes" id="UP000198816">
    <property type="component" value="Unassembled WGS sequence"/>
</dbReference>
<protein>
    <submittedName>
        <fullName evidence="1">Uncharacterized protein</fullName>
    </submittedName>
</protein>
<evidence type="ECO:0000313" key="1">
    <source>
        <dbReference type="EMBL" id="SDW44615.1"/>
    </source>
</evidence>
<organism evidence="1 2">
    <name type="scientific">Thiocapsa roseopersicina</name>
    <dbReference type="NCBI Taxonomy" id="1058"/>
    <lineage>
        <taxon>Bacteria</taxon>
        <taxon>Pseudomonadati</taxon>
        <taxon>Pseudomonadota</taxon>
        <taxon>Gammaproteobacteria</taxon>
        <taxon>Chromatiales</taxon>
        <taxon>Chromatiaceae</taxon>
        <taxon>Thiocapsa</taxon>
    </lineage>
</organism>
<name>A0A1H2TLP5_THIRO</name>
<proteinExistence type="predicted"/>
<dbReference type="EMBL" id="FNNZ01000004">
    <property type="protein sequence ID" value="SDW44615.1"/>
    <property type="molecule type" value="Genomic_DNA"/>
</dbReference>
<dbReference type="AlphaFoldDB" id="A0A1H2TLP5"/>
<accession>A0A1H2TLP5</accession>